<gene>
    <name evidence="1" type="ORF">C1H46_033484</name>
</gene>
<organism evidence="1 2">
    <name type="scientific">Malus baccata</name>
    <name type="common">Siberian crab apple</name>
    <name type="synonym">Pyrus baccata</name>
    <dbReference type="NCBI Taxonomy" id="106549"/>
    <lineage>
        <taxon>Eukaryota</taxon>
        <taxon>Viridiplantae</taxon>
        <taxon>Streptophyta</taxon>
        <taxon>Embryophyta</taxon>
        <taxon>Tracheophyta</taxon>
        <taxon>Spermatophyta</taxon>
        <taxon>Magnoliopsida</taxon>
        <taxon>eudicotyledons</taxon>
        <taxon>Gunneridae</taxon>
        <taxon>Pentapetalae</taxon>
        <taxon>rosids</taxon>
        <taxon>fabids</taxon>
        <taxon>Rosales</taxon>
        <taxon>Rosaceae</taxon>
        <taxon>Amygdaloideae</taxon>
        <taxon>Maleae</taxon>
        <taxon>Malus</taxon>
    </lineage>
</organism>
<name>A0A540L3Q7_MALBA</name>
<comment type="caution">
    <text evidence="1">The sequence shown here is derived from an EMBL/GenBank/DDBJ whole genome shotgun (WGS) entry which is preliminary data.</text>
</comment>
<dbReference type="EMBL" id="VIEB01000787">
    <property type="protein sequence ID" value="TQD80969.1"/>
    <property type="molecule type" value="Genomic_DNA"/>
</dbReference>
<proteinExistence type="predicted"/>
<dbReference type="AlphaFoldDB" id="A0A540L3Q7"/>
<keyword evidence="2" id="KW-1185">Reference proteome</keyword>
<evidence type="ECO:0000313" key="2">
    <source>
        <dbReference type="Proteomes" id="UP000315295"/>
    </source>
</evidence>
<reference evidence="1 2" key="1">
    <citation type="journal article" date="2019" name="G3 (Bethesda)">
        <title>Sequencing of a Wild Apple (Malus baccata) Genome Unravels the Differences Between Cultivated and Wild Apple Species Regarding Disease Resistance and Cold Tolerance.</title>
        <authorList>
            <person name="Chen X."/>
        </authorList>
    </citation>
    <scope>NUCLEOTIDE SEQUENCE [LARGE SCALE GENOMIC DNA]</scope>
    <source>
        <strain evidence="2">cv. Shandingzi</strain>
        <tissue evidence="1">Leaves</tissue>
    </source>
</reference>
<dbReference type="STRING" id="106549.A0A540L3Q7"/>
<dbReference type="PANTHER" id="PTHR46950">
    <property type="entry name" value="MAGNESIUM TRANSPORTER CORA-LIKE FAMILY PROTEIN"/>
    <property type="match status" value="1"/>
</dbReference>
<protein>
    <submittedName>
        <fullName evidence="1">Uncharacterized protein</fullName>
    </submittedName>
</protein>
<dbReference type="Proteomes" id="UP000315295">
    <property type="component" value="Unassembled WGS sequence"/>
</dbReference>
<dbReference type="PANTHER" id="PTHR46950:SF2">
    <property type="entry name" value="MAGNESIUM TRANSPORTER CORA-LIKE FAMILY PROTEIN"/>
    <property type="match status" value="1"/>
</dbReference>
<sequence length="163" mass="17926">MLGNDGDNTGERRIAKCICSVFGHSCLVRGCAEVRKREHQQLVKMFQQESESHAQDKSLIVTRNLGVFGGCGLVHSIITGHFGINIGGMMGNDGDNIREQRIAKCICSVFGHSCLVRGCAEVRKREHQELVKMFQQESESHAQVRKTVAGKLPESAAGYVLIN</sequence>
<accession>A0A540L3Q7</accession>
<evidence type="ECO:0000313" key="1">
    <source>
        <dbReference type="EMBL" id="TQD80969.1"/>
    </source>
</evidence>